<proteinExistence type="inferred from homology"/>
<dbReference type="InterPro" id="IPR000994">
    <property type="entry name" value="Pept_M24"/>
</dbReference>
<dbReference type="EMBL" id="DVMO01000052">
    <property type="protein sequence ID" value="HIU27420.1"/>
    <property type="molecule type" value="Genomic_DNA"/>
</dbReference>
<evidence type="ECO:0000256" key="5">
    <source>
        <dbReference type="ARBA" id="ARBA00022801"/>
    </source>
</evidence>
<evidence type="ECO:0000313" key="9">
    <source>
        <dbReference type="EMBL" id="HIU27420.1"/>
    </source>
</evidence>
<keyword evidence="4 6" id="KW-0479">Metal-binding</keyword>
<dbReference type="AlphaFoldDB" id="A0A9D1I5R9"/>
<feature type="binding site" evidence="6">
    <location>
        <position position="176"/>
    </location>
    <ligand>
        <name>substrate</name>
    </ligand>
</feature>
<comment type="function">
    <text evidence="1 6">Removes the N-terminal methionine from nascent proteins. The N-terminal methionine is often cleaved when the second residue in the primary sequence is small and uncharged (Met-Ala-, Cys, Gly, Pro, Ser, Thr, or Val). Requires deformylation of the N(alpha)-formylated initiator methionine before it can be hydrolyzed.</text>
</comment>
<gene>
    <name evidence="6 9" type="primary">map</name>
    <name evidence="9" type="ORF">IAD16_03420</name>
</gene>
<evidence type="ECO:0000313" key="10">
    <source>
        <dbReference type="Proteomes" id="UP000824091"/>
    </source>
</evidence>
<feature type="binding site" evidence="6">
    <location>
        <position position="106"/>
    </location>
    <ligand>
        <name>a divalent metal cation</name>
        <dbReference type="ChEBI" id="CHEBI:60240"/>
        <label>1</label>
    </ligand>
</feature>
<feature type="binding site" evidence="6">
    <location>
        <position position="106"/>
    </location>
    <ligand>
        <name>a divalent metal cation</name>
        <dbReference type="ChEBI" id="CHEBI:60240"/>
        <label>2</label>
        <note>catalytic</note>
    </ligand>
</feature>
<dbReference type="GO" id="GO:0005829">
    <property type="term" value="C:cytosol"/>
    <property type="evidence" value="ECO:0007669"/>
    <property type="project" value="TreeGrafter"/>
</dbReference>
<dbReference type="EC" id="3.4.11.18" evidence="6 7"/>
<dbReference type="GO" id="GO:0070006">
    <property type="term" value="F:metalloaminopeptidase activity"/>
    <property type="evidence" value="ECO:0007669"/>
    <property type="project" value="UniProtKB-UniRule"/>
</dbReference>
<dbReference type="HAMAP" id="MF_01974">
    <property type="entry name" value="MetAP_1"/>
    <property type="match status" value="1"/>
</dbReference>
<dbReference type="PRINTS" id="PR00599">
    <property type="entry name" value="MAPEPTIDASE"/>
</dbReference>
<dbReference type="PANTHER" id="PTHR43330:SF27">
    <property type="entry name" value="METHIONINE AMINOPEPTIDASE"/>
    <property type="match status" value="1"/>
</dbReference>
<feature type="binding site" evidence="6">
    <location>
        <position position="202"/>
    </location>
    <ligand>
        <name>a divalent metal cation</name>
        <dbReference type="ChEBI" id="CHEBI:60240"/>
        <label>2</label>
        <note>catalytic</note>
    </ligand>
</feature>
<comment type="subunit">
    <text evidence="6">Monomer.</text>
</comment>
<comment type="cofactor">
    <cofactor evidence="6">
        <name>Co(2+)</name>
        <dbReference type="ChEBI" id="CHEBI:48828"/>
    </cofactor>
    <cofactor evidence="6">
        <name>Zn(2+)</name>
        <dbReference type="ChEBI" id="CHEBI:29105"/>
    </cofactor>
    <cofactor evidence="6">
        <name>Mn(2+)</name>
        <dbReference type="ChEBI" id="CHEBI:29035"/>
    </cofactor>
    <cofactor evidence="6">
        <name>Fe(2+)</name>
        <dbReference type="ChEBI" id="CHEBI:29033"/>
    </cofactor>
    <text evidence="6">Binds 2 divalent metal cations per subunit. Has a high-affinity and a low affinity metal-binding site. The true nature of the physiological cofactor is under debate. The enzyme is active with cobalt, zinc, manganese or divalent iron ions. Most likely, methionine aminopeptidases function as mononuclear Fe(2+)-metalloproteases under physiological conditions, and the catalytically relevant metal-binding site has been assigned to the histidine-containing high-affinity site.</text>
</comment>
<organism evidence="9 10">
    <name type="scientific">Candidatus Fimisoma avicola</name>
    <dbReference type="NCBI Taxonomy" id="2840826"/>
    <lineage>
        <taxon>Bacteria</taxon>
        <taxon>Bacillati</taxon>
        <taxon>Bacillota</taxon>
        <taxon>Clostridia</taxon>
        <taxon>Eubacteriales</taxon>
        <taxon>Candidatus Fimisoma</taxon>
    </lineage>
</organism>
<comment type="catalytic activity">
    <reaction evidence="6 7">
        <text>Release of N-terminal amino acids, preferentially methionine, from peptides and arylamides.</text>
        <dbReference type="EC" id="3.4.11.18"/>
    </reaction>
</comment>
<evidence type="ECO:0000256" key="4">
    <source>
        <dbReference type="ARBA" id="ARBA00022723"/>
    </source>
</evidence>
<feature type="binding site" evidence="6">
    <location>
        <position position="77"/>
    </location>
    <ligand>
        <name>substrate</name>
    </ligand>
</feature>
<dbReference type="Pfam" id="PF00557">
    <property type="entry name" value="Peptidase_M24"/>
    <property type="match status" value="1"/>
</dbReference>
<dbReference type="GO" id="GO:0004239">
    <property type="term" value="F:initiator methionyl aminopeptidase activity"/>
    <property type="evidence" value="ECO:0007669"/>
    <property type="project" value="UniProtKB-UniRule"/>
</dbReference>
<keyword evidence="5 6" id="KW-0378">Hydrolase</keyword>
<evidence type="ECO:0000259" key="8">
    <source>
        <dbReference type="Pfam" id="PF00557"/>
    </source>
</evidence>
<evidence type="ECO:0000256" key="2">
    <source>
        <dbReference type="ARBA" id="ARBA00022438"/>
    </source>
</evidence>
<evidence type="ECO:0000256" key="3">
    <source>
        <dbReference type="ARBA" id="ARBA00022670"/>
    </source>
</evidence>
<accession>A0A9D1I5R9</accession>
<feature type="binding site" evidence="6">
    <location>
        <position position="95"/>
    </location>
    <ligand>
        <name>a divalent metal cation</name>
        <dbReference type="ChEBI" id="CHEBI:60240"/>
        <label>1</label>
    </ligand>
</feature>
<evidence type="ECO:0000256" key="1">
    <source>
        <dbReference type="ARBA" id="ARBA00002521"/>
    </source>
</evidence>
<feature type="domain" description="Peptidase M24" evidence="8">
    <location>
        <begin position="11"/>
        <end position="240"/>
    </location>
</feature>
<dbReference type="InterPro" id="IPR036005">
    <property type="entry name" value="Creatinase/aminopeptidase-like"/>
</dbReference>
<keyword evidence="2 6" id="KW-0031">Aminopeptidase</keyword>
<dbReference type="PANTHER" id="PTHR43330">
    <property type="entry name" value="METHIONINE AMINOPEPTIDASE"/>
    <property type="match status" value="1"/>
</dbReference>
<dbReference type="PROSITE" id="PS00680">
    <property type="entry name" value="MAP_1"/>
    <property type="match status" value="1"/>
</dbReference>
<reference evidence="9" key="1">
    <citation type="submission" date="2020-10" db="EMBL/GenBank/DDBJ databases">
        <authorList>
            <person name="Gilroy R."/>
        </authorList>
    </citation>
    <scope>NUCLEOTIDE SEQUENCE</scope>
    <source>
        <strain evidence="9">11300</strain>
    </source>
</reference>
<dbReference type="GO" id="GO:0046872">
    <property type="term" value="F:metal ion binding"/>
    <property type="evidence" value="ECO:0007669"/>
    <property type="project" value="UniProtKB-UniRule"/>
</dbReference>
<feature type="binding site" evidence="6">
    <location>
        <position position="169"/>
    </location>
    <ligand>
        <name>a divalent metal cation</name>
        <dbReference type="ChEBI" id="CHEBI:60240"/>
        <label>2</label>
        <note>catalytic</note>
    </ligand>
</feature>
<comment type="caution">
    <text evidence="9">The sequence shown here is derived from an EMBL/GenBank/DDBJ whole genome shotgun (WGS) entry which is preliminary data.</text>
</comment>
<dbReference type="GO" id="GO:0006508">
    <property type="term" value="P:proteolysis"/>
    <property type="evidence" value="ECO:0007669"/>
    <property type="project" value="UniProtKB-KW"/>
</dbReference>
<keyword evidence="3 6" id="KW-0645">Protease</keyword>
<dbReference type="CDD" id="cd01086">
    <property type="entry name" value="MetAP1"/>
    <property type="match status" value="1"/>
</dbReference>
<dbReference type="SUPFAM" id="SSF55920">
    <property type="entry name" value="Creatinase/aminopeptidase"/>
    <property type="match status" value="1"/>
</dbReference>
<reference evidence="9" key="2">
    <citation type="journal article" date="2021" name="PeerJ">
        <title>Extensive microbial diversity within the chicken gut microbiome revealed by metagenomics and culture.</title>
        <authorList>
            <person name="Gilroy R."/>
            <person name="Ravi A."/>
            <person name="Getino M."/>
            <person name="Pursley I."/>
            <person name="Horton D.L."/>
            <person name="Alikhan N.F."/>
            <person name="Baker D."/>
            <person name="Gharbi K."/>
            <person name="Hall N."/>
            <person name="Watson M."/>
            <person name="Adriaenssens E.M."/>
            <person name="Foster-Nyarko E."/>
            <person name="Jarju S."/>
            <person name="Secka A."/>
            <person name="Antonio M."/>
            <person name="Oren A."/>
            <person name="Chaudhuri R.R."/>
            <person name="La Ragione R."/>
            <person name="Hildebrand F."/>
            <person name="Pallen M.J."/>
        </authorList>
    </citation>
    <scope>NUCLEOTIDE SEQUENCE</scope>
    <source>
        <strain evidence="9">11300</strain>
    </source>
</reference>
<evidence type="ECO:0000256" key="6">
    <source>
        <dbReference type="HAMAP-Rule" id="MF_01974"/>
    </source>
</evidence>
<evidence type="ECO:0000256" key="7">
    <source>
        <dbReference type="RuleBase" id="RU003653"/>
    </source>
</evidence>
<dbReference type="NCBIfam" id="TIGR00500">
    <property type="entry name" value="met_pdase_I"/>
    <property type="match status" value="1"/>
</dbReference>
<protein>
    <recommendedName>
        <fullName evidence="6 7">Methionine aminopeptidase</fullName>
        <shortName evidence="6">MAP</shortName>
        <shortName evidence="6">MetAP</shortName>
        <ecNumber evidence="6 7">3.4.11.18</ecNumber>
    </recommendedName>
    <alternativeName>
        <fullName evidence="6">Peptidase M</fullName>
    </alternativeName>
</protein>
<dbReference type="InterPro" id="IPR002467">
    <property type="entry name" value="Pept_M24A_MAP1"/>
</dbReference>
<dbReference type="Proteomes" id="UP000824091">
    <property type="component" value="Unassembled WGS sequence"/>
</dbReference>
<comment type="similarity">
    <text evidence="6">Belongs to the peptidase M24A family. Methionine aminopeptidase type 1 subfamily.</text>
</comment>
<dbReference type="Gene3D" id="3.90.230.10">
    <property type="entry name" value="Creatinase/methionine aminopeptidase superfamily"/>
    <property type="match status" value="1"/>
</dbReference>
<sequence length="248" mass="27162">MIIIKSKQEIELMREAGKVNGYILNELERLIRPGMSTLEIDQFVEKTVKAYGMIASEKGYCGYPASICVSINEEVVHGIPSAKRFLKEGDIVSLDLVVENHGYMADAARTYGVGQISKTASRLIETARKAFFDGIQFAREGYRLSDISSAIQKTVEGEGFGVIRDFVGHGIGSSMHEDPQIPNYGKPGKGPRLQQGMTLAIEPMITQGSYEVDVLEDDWTAVTIDGGLAAHYENTVVITDGEPQLLTL</sequence>
<feature type="binding site" evidence="6">
    <location>
        <position position="233"/>
    </location>
    <ligand>
        <name>a divalent metal cation</name>
        <dbReference type="ChEBI" id="CHEBI:60240"/>
        <label>1</label>
    </ligand>
</feature>
<feature type="binding site" evidence="6">
    <location>
        <position position="233"/>
    </location>
    <ligand>
        <name>a divalent metal cation</name>
        <dbReference type="ChEBI" id="CHEBI:60240"/>
        <label>2</label>
        <note>catalytic</note>
    </ligand>
</feature>
<dbReference type="InterPro" id="IPR001714">
    <property type="entry name" value="Pept_M24_MAP"/>
</dbReference>
<name>A0A9D1I5R9_9FIRM</name>